<comment type="caution">
    <text evidence="1">The sequence shown here is derived from an EMBL/GenBank/DDBJ whole genome shotgun (WGS) entry which is preliminary data.</text>
</comment>
<organism evidence="1 2">
    <name type="scientific">Dreissena polymorpha</name>
    <name type="common">Zebra mussel</name>
    <name type="synonym">Mytilus polymorpha</name>
    <dbReference type="NCBI Taxonomy" id="45954"/>
    <lineage>
        <taxon>Eukaryota</taxon>
        <taxon>Metazoa</taxon>
        <taxon>Spiralia</taxon>
        <taxon>Lophotrochozoa</taxon>
        <taxon>Mollusca</taxon>
        <taxon>Bivalvia</taxon>
        <taxon>Autobranchia</taxon>
        <taxon>Heteroconchia</taxon>
        <taxon>Euheterodonta</taxon>
        <taxon>Imparidentia</taxon>
        <taxon>Neoheterodontei</taxon>
        <taxon>Myida</taxon>
        <taxon>Dreissenoidea</taxon>
        <taxon>Dreissenidae</taxon>
        <taxon>Dreissena</taxon>
    </lineage>
</organism>
<evidence type="ECO:0000313" key="2">
    <source>
        <dbReference type="Proteomes" id="UP000828390"/>
    </source>
</evidence>
<name>A0A9D4DXE3_DREPO</name>
<gene>
    <name evidence="1" type="ORF">DPMN_170648</name>
</gene>
<dbReference type="EMBL" id="JAIWYP010000009">
    <property type="protein sequence ID" value="KAH3769381.1"/>
    <property type="molecule type" value="Genomic_DNA"/>
</dbReference>
<reference evidence="1" key="1">
    <citation type="journal article" date="2019" name="bioRxiv">
        <title>The Genome of the Zebra Mussel, Dreissena polymorpha: A Resource for Invasive Species Research.</title>
        <authorList>
            <person name="McCartney M.A."/>
            <person name="Auch B."/>
            <person name="Kono T."/>
            <person name="Mallez S."/>
            <person name="Zhang Y."/>
            <person name="Obille A."/>
            <person name="Becker A."/>
            <person name="Abrahante J.E."/>
            <person name="Garbe J."/>
            <person name="Badalamenti J.P."/>
            <person name="Herman A."/>
            <person name="Mangelson H."/>
            <person name="Liachko I."/>
            <person name="Sullivan S."/>
            <person name="Sone E.D."/>
            <person name="Koren S."/>
            <person name="Silverstein K.A.T."/>
            <person name="Beckman K.B."/>
            <person name="Gohl D.M."/>
        </authorList>
    </citation>
    <scope>NUCLEOTIDE SEQUENCE</scope>
    <source>
        <strain evidence="1">Duluth1</strain>
        <tissue evidence="1">Whole animal</tissue>
    </source>
</reference>
<protein>
    <submittedName>
        <fullName evidence="1">Uncharacterized protein</fullName>
    </submittedName>
</protein>
<proteinExistence type="predicted"/>
<keyword evidence="2" id="KW-1185">Reference proteome</keyword>
<reference evidence="1" key="2">
    <citation type="submission" date="2020-11" db="EMBL/GenBank/DDBJ databases">
        <authorList>
            <person name="McCartney M.A."/>
            <person name="Auch B."/>
            <person name="Kono T."/>
            <person name="Mallez S."/>
            <person name="Becker A."/>
            <person name="Gohl D.M."/>
            <person name="Silverstein K.A.T."/>
            <person name="Koren S."/>
            <person name="Bechman K.B."/>
            <person name="Herman A."/>
            <person name="Abrahante J.E."/>
            <person name="Garbe J."/>
        </authorList>
    </citation>
    <scope>NUCLEOTIDE SEQUENCE</scope>
    <source>
        <strain evidence="1">Duluth1</strain>
        <tissue evidence="1">Whole animal</tissue>
    </source>
</reference>
<accession>A0A9D4DXE3</accession>
<sequence length="94" mass="10882">MRKAQLQTSKRICREGMRGYFHKLVRLSESLTESLCNVKELARLYESLWMPIGYVYELAIESCDFERHQATPPQYESRSEKTGHNACASIVVPD</sequence>
<evidence type="ECO:0000313" key="1">
    <source>
        <dbReference type="EMBL" id="KAH3769381.1"/>
    </source>
</evidence>
<dbReference type="Proteomes" id="UP000828390">
    <property type="component" value="Unassembled WGS sequence"/>
</dbReference>
<dbReference type="AlphaFoldDB" id="A0A9D4DXE3"/>